<organism evidence="3 4">
    <name type="scientific">Lachancea dasiensis</name>
    <dbReference type="NCBI Taxonomy" id="1072105"/>
    <lineage>
        <taxon>Eukaryota</taxon>
        <taxon>Fungi</taxon>
        <taxon>Dikarya</taxon>
        <taxon>Ascomycota</taxon>
        <taxon>Saccharomycotina</taxon>
        <taxon>Saccharomycetes</taxon>
        <taxon>Saccharomycetales</taxon>
        <taxon>Saccharomycetaceae</taxon>
        <taxon>Lachancea</taxon>
    </lineage>
</organism>
<dbReference type="OrthoDB" id="3824970at2759"/>
<feature type="compositionally biased region" description="Polar residues" evidence="1">
    <location>
        <begin position="117"/>
        <end position="127"/>
    </location>
</feature>
<dbReference type="AlphaFoldDB" id="A0A1G4K1C9"/>
<dbReference type="PROSITE" id="PS51140">
    <property type="entry name" value="CUE"/>
    <property type="match status" value="1"/>
</dbReference>
<dbReference type="InterPro" id="IPR041158">
    <property type="entry name" value="Cue1_U7BR"/>
</dbReference>
<dbReference type="CDD" id="cd14424">
    <property type="entry name" value="CUE_Cue1p_like"/>
    <property type="match status" value="1"/>
</dbReference>
<dbReference type="Proteomes" id="UP000190274">
    <property type="component" value="Chromosome H"/>
</dbReference>
<dbReference type="GO" id="GO:1990389">
    <property type="term" value="C:CUE1-UBC7 ubiquitin-conjugating enzyme complex"/>
    <property type="evidence" value="ECO:0007669"/>
    <property type="project" value="EnsemblFungi"/>
</dbReference>
<evidence type="ECO:0000256" key="1">
    <source>
        <dbReference type="SAM" id="MobiDB-lite"/>
    </source>
</evidence>
<dbReference type="GO" id="GO:0000837">
    <property type="term" value="C:Doa10p ubiquitin ligase complex"/>
    <property type="evidence" value="ECO:0007669"/>
    <property type="project" value="EnsemblFungi"/>
</dbReference>
<dbReference type="SMART" id="SM00546">
    <property type="entry name" value="CUE"/>
    <property type="match status" value="1"/>
</dbReference>
<dbReference type="GO" id="GO:0097051">
    <property type="term" value="P:establishment of protein localization to endoplasmic reticulum membrane"/>
    <property type="evidence" value="ECO:0007669"/>
    <property type="project" value="EnsemblFungi"/>
</dbReference>
<keyword evidence="4" id="KW-1185">Reference proteome</keyword>
<dbReference type="GO" id="GO:0036503">
    <property type="term" value="P:ERAD pathway"/>
    <property type="evidence" value="ECO:0007669"/>
    <property type="project" value="EnsemblFungi"/>
</dbReference>
<dbReference type="EMBL" id="LT598461">
    <property type="protein sequence ID" value="SCU97356.1"/>
    <property type="molecule type" value="Genomic_DNA"/>
</dbReference>
<reference evidence="3 4" key="1">
    <citation type="submission" date="2016-03" db="EMBL/GenBank/DDBJ databases">
        <authorList>
            <person name="Devillers H."/>
        </authorList>
    </citation>
    <scope>NUCLEOTIDE SEQUENCE [LARGE SCALE GENOMIC DNA]</scope>
    <source>
        <strain evidence="3">CBS 10888</strain>
    </source>
</reference>
<dbReference type="GO" id="GO:0097027">
    <property type="term" value="F:ubiquitin-protein transferase activator activity"/>
    <property type="evidence" value="ECO:0007669"/>
    <property type="project" value="EnsemblFungi"/>
</dbReference>
<feature type="region of interest" description="Disordered" evidence="1">
    <location>
        <begin position="29"/>
        <end position="68"/>
    </location>
</feature>
<name>A0A1G4K1C9_9SACH</name>
<sequence length="203" mass="22827">MDASTLAFFGVILTTFVLVKWLLQSESHPSALQSPSSTSSDGSPVTGTGSGRSSNISAIRRRPRRPVTNDMIDVVRSLAPTLHEEQIRYSLEETGSVEETVEKFLRGDEFLMPPGYTGQSSNTGQETSDQRSRNVESSDPRKKSNIHPDNLLNKYKVEVDADLKGVNYPELSIEERKRFLVWQARKDMENRLENDDQLAQLLK</sequence>
<dbReference type="GO" id="GO:0000839">
    <property type="term" value="C:Hrd1p ubiquitin ligase ERAD-L complex"/>
    <property type="evidence" value="ECO:0007669"/>
    <property type="project" value="EnsemblFungi"/>
</dbReference>
<dbReference type="Gene3D" id="1.10.287.4310">
    <property type="match status" value="1"/>
</dbReference>
<feature type="compositionally biased region" description="Basic and acidic residues" evidence="1">
    <location>
        <begin position="128"/>
        <end position="142"/>
    </location>
</feature>
<gene>
    <name evidence="3" type="ORF">LADA_0H05842G</name>
</gene>
<feature type="domain" description="CUE" evidence="2">
    <location>
        <begin position="67"/>
        <end position="109"/>
    </location>
</feature>
<dbReference type="Pfam" id="PF18499">
    <property type="entry name" value="Cue1_U7BR"/>
    <property type="match status" value="1"/>
</dbReference>
<proteinExistence type="predicted"/>
<dbReference type="GO" id="GO:0043130">
    <property type="term" value="F:ubiquitin binding"/>
    <property type="evidence" value="ECO:0007669"/>
    <property type="project" value="EnsemblFungi"/>
</dbReference>
<dbReference type="Pfam" id="PF02845">
    <property type="entry name" value="CUE"/>
    <property type="match status" value="1"/>
</dbReference>
<feature type="compositionally biased region" description="Low complexity" evidence="1">
    <location>
        <begin position="29"/>
        <end position="47"/>
    </location>
</feature>
<evidence type="ECO:0000313" key="4">
    <source>
        <dbReference type="Proteomes" id="UP000190274"/>
    </source>
</evidence>
<evidence type="ECO:0000313" key="3">
    <source>
        <dbReference type="EMBL" id="SCU97356.1"/>
    </source>
</evidence>
<dbReference type="Gene3D" id="1.10.8.10">
    <property type="entry name" value="DNA helicase RuvA subunit, C-terminal domain"/>
    <property type="match status" value="1"/>
</dbReference>
<dbReference type="STRING" id="1266660.A0A1G4K1C9"/>
<accession>A0A1G4K1C9</accession>
<dbReference type="InterPro" id="IPR003892">
    <property type="entry name" value="CUE"/>
</dbReference>
<feature type="region of interest" description="Disordered" evidence="1">
    <location>
        <begin position="109"/>
        <end position="150"/>
    </location>
</feature>
<protein>
    <submittedName>
        <fullName evidence="3">LADA_0H05842g1_1</fullName>
    </submittedName>
</protein>
<evidence type="ECO:0000259" key="2">
    <source>
        <dbReference type="PROSITE" id="PS51140"/>
    </source>
</evidence>